<gene>
    <name evidence="2" type="ORF">EI291_20085</name>
</gene>
<dbReference type="PANTHER" id="PTHR43777">
    <property type="entry name" value="MOLYBDENUM COFACTOR CYTIDYLYLTRANSFERASE"/>
    <property type="match status" value="1"/>
</dbReference>
<dbReference type="Pfam" id="PF12804">
    <property type="entry name" value="NTP_transf_3"/>
    <property type="match status" value="1"/>
</dbReference>
<reference evidence="2 3" key="1">
    <citation type="submission" date="2018-12" db="EMBL/GenBank/DDBJ databases">
        <authorList>
            <person name="Feng G."/>
            <person name="Zhu H."/>
        </authorList>
    </citation>
    <scope>NUCLEOTIDE SEQUENCE [LARGE SCALE GENOMIC DNA]</scope>
    <source>
        <strain evidence="2 3">KCTC 12533</strain>
    </source>
</reference>
<keyword evidence="2" id="KW-0808">Transferase</keyword>
<dbReference type="OrthoDB" id="9779263at2"/>
<dbReference type="PANTHER" id="PTHR43777:SF1">
    <property type="entry name" value="MOLYBDENUM COFACTOR CYTIDYLYLTRANSFERASE"/>
    <property type="match status" value="1"/>
</dbReference>
<keyword evidence="3" id="KW-1185">Reference proteome</keyword>
<proteinExistence type="predicted"/>
<evidence type="ECO:0000313" key="3">
    <source>
        <dbReference type="Proteomes" id="UP000273500"/>
    </source>
</evidence>
<sequence length="196" mass="20548">MPAIILLAAGSSSRLGEPKQLVPFRGQTLLRRAAETAVAAAAGAPVVVVTGALHQQLLPELAGLPVHSVRCAQWERGMGASLKTGLQQLGQLISSPTDVIILLCDQPFVTPELLLQLETTHQQTDQPIVACTYADTRGVPVFFAAAMMPALLALPDGSGAGYLLKQHAAQVMEVSFPAGVLDVDTPEQVAALRALE</sequence>
<accession>A0A428KEW5</accession>
<dbReference type="Gene3D" id="3.90.550.10">
    <property type="entry name" value="Spore Coat Polysaccharide Biosynthesis Protein SpsA, Chain A"/>
    <property type="match status" value="1"/>
</dbReference>
<dbReference type="Proteomes" id="UP000273500">
    <property type="component" value="Unassembled WGS sequence"/>
</dbReference>
<dbReference type="RefSeq" id="WP_125424072.1">
    <property type="nucleotide sequence ID" value="NZ_RWIT01000017.1"/>
</dbReference>
<name>A0A428KEW5_9BACT</name>
<dbReference type="InterPro" id="IPR025877">
    <property type="entry name" value="MobA-like_NTP_Trfase"/>
</dbReference>
<dbReference type="GO" id="GO:0016779">
    <property type="term" value="F:nucleotidyltransferase activity"/>
    <property type="evidence" value="ECO:0007669"/>
    <property type="project" value="UniProtKB-ARBA"/>
</dbReference>
<dbReference type="AlphaFoldDB" id="A0A428KEW5"/>
<dbReference type="EMBL" id="RWIT01000017">
    <property type="protein sequence ID" value="RSK44963.1"/>
    <property type="molecule type" value="Genomic_DNA"/>
</dbReference>
<evidence type="ECO:0000313" key="2">
    <source>
        <dbReference type="EMBL" id="RSK44963.1"/>
    </source>
</evidence>
<dbReference type="CDD" id="cd04182">
    <property type="entry name" value="GT_2_like_f"/>
    <property type="match status" value="1"/>
</dbReference>
<dbReference type="SUPFAM" id="SSF53448">
    <property type="entry name" value="Nucleotide-diphospho-sugar transferases"/>
    <property type="match status" value="1"/>
</dbReference>
<dbReference type="InterPro" id="IPR029044">
    <property type="entry name" value="Nucleotide-diphossugar_trans"/>
</dbReference>
<protein>
    <submittedName>
        <fullName evidence="2">Nucleotidyltransferase family protein</fullName>
    </submittedName>
</protein>
<organism evidence="2 3">
    <name type="scientific">Hymenobacter rigui</name>
    <dbReference type="NCBI Taxonomy" id="334424"/>
    <lineage>
        <taxon>Bacteria</taxon>
        <taxon>Pseudomonadati</taxon>
        <taxon>Bacteroidota</taxon>
        <taxon>Cytophagia</taxon>
        <taxon>Cytophagales</taxon>
        <taxon>Hymenobacteraceae</taxon>
        <taxon>Hymenobacter</taxon>
    </lineage>
</organism>
<evidence type="ECO:0000259" key="1">
    <source>
        <dbReference type="Pfam" id="PF12804"/>
    </source>
</evidence>
<comment type="caution">
    <text evidence="2">The sequence shown here is derived from an EMBL/GenBank/DDBJ whole genome shotgun (WGS) entry which is preliminary data.</text>
</comment>
<feature type="domain" description="MobA-like NTP transferase" evidence="1">
    <location>
        <begin position="5"/>
        <end position="167"/>
    </location>
</feature>